<dbReference type="Proteomes" id="UP000461585">
    <property type="component" value="Unassembled WGS sequence"/>
</dbReference>
<dbReference type="InterPro" id="IPR018490">
    <property type="entry name" value="cNMP-bd_dom_sf"/>
</dbReference>
<reference evidence="6 7" key="1">
    <citation type="submission" date="2020-01" db="EMBL/GenBank/DDBJ databases">
        <title>Anaeroalcalibacter tamaniensis gen. nov., sp. nov., moderately halophilic strictly anaerobic fermenter bacterium from mud volcano of Taman peninsula.</title>
        <authorList>
            <person name="Frolova A."/>
            <person name="Merkel A.Y."/>
            <person name="Slobodkin A.I."/>
        </authorList>
    </citation>
    <scope>NUCLEOTIDE SEQUENCE [LARGE SCALE GENOMIC DNA]</scope>
    <source>
        <strain evidence="6 7">F-3ap</strain>
    </source>
</reference>
<protein>
    <submittedName>
        <fullName evidence="6">Crp/Fnr family transcriptional regulator</fullName>
    </submittedName>
</protein>
<dbReference type="Pfam" id="PF13545">
    <property type="entry name" value="HTH_Crp_2"/>
    <property type="match status" value="1"/>
</dbReference>
<dbReference type="PANTHER" id="PTHR24567">
    <property type="entry name" value="CRP FAMILY TRANSCRIPTIONAL REGULATORY PROTEIN"/>
    <property type="match status" value="1"/>
</dbReference>
<dbReference type="SMART" id="SM00419">
    <property type="entry name" value="HTH_CRP"/>
    <property type="match status" value="1"/>
</dbReference>
<dbReference type="Gene3D" id="2.60.120.10">
    <property type="entry name" value="Jelly Rolls"/>
    <property type="match status" value="1"/>
</dbReference>
<dbReference type="GO" id="GO:0005829">
    <property type="term" value="C:cytosol"/>
    <property type="evidence" value="ECO:0007669"/>
    <property type="project" value="TreeGrafter"/>
</dbReference>
<feature type="domain" description="Cyclic nucleotide-binding" evidence="4">
    <location>
        <begin position="15"/>
        <end position="120"/>
    </location>
</feature>
<dbReference type="InterPro" id="IPR012318">
    <property type="entry name" value="HTH_CRP"/>
</dbReference>
<gene>
    <name evidence="6" type="ORF">GXN74_07025</name>
</gene>
<dbReference type="EMBL" id="JAAEEH010000015">
    <property type="protein sequence ID" value="NDL67494.1"/>
    <property type="molecule type" value="Genomic_DNA"/>
</dbReference>
<name>A0A7X5HVN9_9FIRM</name>
<comment type="caution">
    <text evidence="6">The sequence shown here is derived from an EMBL/GenBank/DDBJ whole genome shotgun (WGS) entry which is preliminary data.</text>
</comment>
<keyword evidence="2" id="KW-0238">DNA-binding</keyword>
<evidence type="ECO:0000259" key="5">
    <source>
        <dbReference type="PROSITE" id="PS51063"/>
    </source>
</evidence>
<dbReference type="Pfam" id="PF00027">
    <property type="entry name" value="cNMP_binding"/>
    <property type="match status" value="1"/>
</dbReference>
<dbReference type="CDD" id="cd00038">
    <property type="entry name" value="CAP_ED"/>
    <property type="match status" value="1"/>
</dbReference>
<dbReference type="SUPFAM" id="SSF46785">
    <property type="entry name" value="Winged helix' DNA-binding domain"/>
    <property type="match status" value="1"/>
</dbReference>
<dbReference type="RefSeq" id="WP_162370221.1">
    <property type="nucleotide sequence ID" value="NZ_JAAEEH010000015.1"/>
</dbReference>
<proteinExistence type="predicted"/>
<dbReference type="PROSITE" id="PS50042">
    <property type="entry name" value="CNMP_BINDING_3"/>
    <property type="match status" value="1"/>
</dbReference>
<dbReference type="PANTHER" id="PTHR24567:SF58">
    <property type="entry name" value="CYCLIC AMP-BINDING REGULATORY PROTEIN"/>
    <property type="match status" value="1"/>
</dbReference>
<evidence type="ECO:0000313" key="7">
    <source>
        <dbReference type="Proteomes" id="UP000461585"/>
    </source>
</evidence>
<dbReference type="GO" id="GO:0003677">
    <property type="term" value="F:DNA binding"/>
    <property type="evidence" value="ECO:0007669"/>
    <property type="project" value="UniProtKB-KW"/>
</dbReference>
<evidence type="ECO:0000313" key="6">
    <source>
        <dbReference type="EMBL" id="NDL67494.1"/>
    </source>
</evidence>
<dbReference type="InterPro" id="IPR050397">
    <property type="entry name" value="Env_Response_Regulators"/>
</dbReference>
<organism evidence="6 7">
    <name type="scientific">Anaerotalea alkaliphila</name>
    <dbReference type="NCBI Taxonomy" id="2662126"/>
    <lineage>
        <taxon>Bacteria</taxon>
        <taxon>Bacillati</taxon>
        <taxon>Bacillota</taxon>
        <taxon>Clostridia</taxon>
        <taxon>Eubacteriales</taxon>
        <taxon>Anaerotalea</taxon>
    </lineage>
</organism>
<dbReference type="PROSITE" id="PS51063">
    <property type="entry name" value="HTH_CRP_2"/>
    <property type="match status" value="1"/>
</dbReference>
<accession>A0A7X5HVN9</accession>
<keyword evidence="7" id="KW-1185">Reference proteome</keyword>
<evidence type="ECO:0000256" key="2">
    <source>
        <dbReference type="ARBA" id="ARBA00023125"/>
    </source>
</evidence>
<keyword evidence="1" id="KW-0805">Transcription regulation</keyword>
<dbReference type="AlphaFoldDB" id="A0A7X5HVN9"/>
<dbReference type="InterPro" id="IPR036390">
    <property type="entry name" value="WH_DNA-bd_sf"/>
</dbReference>
<keyword evidence="3" id="KW-0804">Transcription</keyword>
<dbReference type="SUPFAM" id="SSF51206">
    <property type="entry name" value="cAMP-binding domain-like"/>
    <property type="match status" value="1"/>
</dbReference>
<evidence type="ECO:0000259" key="4">
    <source>
        <dbReference type="PROSITE" id="PS50042"/>
    </source>
</evidence>
<evidence type="ECO:0000256" key="1">
    <source>
        <dbReference type="ARBA" id="ARBA00023015"/>
    </source>
</evidence>
<feature type="domain" description="HTH crp-type" evidence="5">
    <location>
        <begin position="152"/>
        <end position="218"/>
    </location>
</feature>
<dbReference type="SMART" id="SM00100">
    <property type="entry name" value="cNMP"/>
    <property type="match status" value="1"/>
</dbReference>
<sequence>MQLDPTVDALTRIRLFKGLGKETLGRYLAAGHCEVREYGKEQIIHLQNEECRTIDIVLSGRVAVQKIDENGNILTISVFTDRDLLGANLLFSSRNYYPMTVIAIARTTVLQIRKELVLELCRSNREFMIGLLGEISDKANVLAEKINAISLKTIRQQVLEFLEYEALLQRSLVVRLPFPKKEWAERLGVQRSSLSRELNKMRQDGLVEFDAKTITLLR</sequence>
<evidence type="ECO:0000256" key="3">
    <source>
        <dbReference type="ARBA" id="ARBA00023163"/>
    </source>
</evidence>
<dbReference type="InterPro" id="IPR014710">
    <property type="entry name" value="RmlC-like_jellyroll"/>
</dbReference>
<dbReference type="InterPro" id="IPR000595">
    <property type="entry name" value="cNMP-bd_dom"/>
</dbReference>
<dbReference type="GO" id="GO:0003700">
    <property type="term" value="F:DNA-binding transcription factor activity"/>
    <property type="evidence" value="ECO:0007669"/>
    <property type="project" value="TreeGrafter"/>
</dbReference>